<feature type="non-terminal residue" evidence="1">
    <location>
        <position position="139"/>
    </location>
</feature>
<comment type="caution">
    <text evidence="1">The sequence shown here is derived from an EMBL/GenBank/DDBJ whole genome shotgun (WGS) entry which is preliminary data.</text>
</comment>
<proteinExistence type="predicted"/>
<dbReference type="Proteomes" id="UP000789405">
    <property type="component" value="Unassembled WGS sequence"/>
</dbReference>
<name>A0A9N9INU6_9GLOM</name>
<dbReference type="AlphaFoldDB" id="A0A9N9INU6"/>
<dbReference type="OrthoDB" id="1304969at2759"/>
<keyword evidence="2" id="KW-1185">Reference proteome</keyword>
<protein>
    <submittedName>
        <fullName evidence="1">3655_t:CDS:1</fullName>
    </submittedName>
</protein>
<gene>
    <name evidence="1" type="ORF">DERYTH_LOCUS16137</name>
</gene>
<reference evidence="1" key="1">
    <citation type="submission" date="2021-06" db="EMBL/GenBank/DDBJ databases">
        <authorList>
            <person name="Kallberg Y."/>
            <person name="Tangrot J."/>
            <person name="Rosling A."/>
        </authorList>
    </citation>
    <scope>NUCLEOTIDE SEQUENCE</scope>
    <source>
        <strain evidence="1">MA453B</strain>
    </source>
</reference>
<evidence type="ECO:0000313" key="2">
    <source>
        <dbReference type="Proteomes" id="UP000789405"/>
    </source>
</evidence>
<sequence>PIKSSTNCCYNGKVVLAPLGNTPESIIKLLIQVSLTIEEPYLKQIHSFNSVFSFTSIGALIDPELANGAHASWQHGENTVSEDPLIVSYTLAKIEDYLRQYGKYLTDFSELPTIQYDLLSINRQTQLFAEELSFSRDEL</sequence>
<evidence type="ECO:0000313" key="1">
    <source>
        <dbReference type="EMBL" id="CAG8742544.1"/>
    </source>
</evidence>
<dbReference type="EMBL" id="CAJVPY010013761">
    <property type="protein sequence ID" value="CAG8742544.1"/>
    <property type="molecule type" value="Genomic_DNA"/>
</dbReference>
<organism evidence="1 2">
    <name type="scientific">Dentiscutata erythropus</name>
    <dbReference type="NCBI Taxonomy" id="1348616"/>
    <lineage>
        <taxon>Eukaryota</taxon>
        <taxon>Fungi</taxon>
        <taxon>Fungi incertae sedis</taxon>
        <taxon>Mucoromycota</taxon>
        <taxon>Glomeromycotina</taxon>
        <taxon>Glomeromycetes</taxon>
        <taxon>Diversisporales</taxon>
        <taxon>Gigasporaceae</taxon>
        <taxon>Dentiscutata</taxon>
    </lineage>
</organism>
<accession>A0A9N9INU6</accession>